<dbReference type="InterPro" id="IPR006626">
    <property type="entry name" value="PbH1"/>
</dbReference>
<gene>
    <name evidence="2" type="ORF">HW115_05330</name>
</gene>
<reference evidence="2 3" key="1">
    <citation type="submission" date="2020-07" db="EMBL/GenBank/DDBJ databases">
        <title>Roseicoccus Jingziensis gen. nov., sp. nov., isolated from coastal seawater.</title>
        <authorList>
            <person name="Feng X."/>
        </authorList>
    </citation>
    <scope>NUCLEOTIDE SEQUENCE [LARGE SCALE GENOMIC DNA]</scope>
    <source>
        <strain evidence="2 3">N1E253</strain>
    </source>
</reference>
<dbReference type="Gene3D" id="2.160.20.10">
    <property type="entry name" value="Single-stranded right-handed beta-helix, Pectin lyase-like"/>
    <property type="match status" value="1"/>
</dbReference>
<dbReference type="RefSeq" id="WP_178931564.1">
    <property type="nucleotide sequence ID" value="NZ_JACBAZ010000002.1"/>
</dbReference>
<dbReference type="InterPro" id="IPR039448">
    <property type="entry name" value="Beta_helix"/>
</dbReference>
<dbReference type="Proteomes" id="UP000557872">
    <property type="component" value="Unassembled WGS sequence"/>
</dbReference>
<dbReference type="EMBL" id="JACBAZ010000002">
    <property type="protein sequence ID" value="NWK55020.1"/>
    <property type="molecule type" value="Genomic_DNA"/>
</dbReference>
<accession>A0A851GJZ0</accession>
<sequence length="679" mass="76160">MQWVSFDRRSEQRCGKRLSWVLIAAVLTGVCPAEQAAVKNGSEAMDQWLQQARALKAKEGSGPVVVSIPPGRWVLDRPVLITPADSGTEKRPVIFKVEDPERTSFSSAKFLPEMKPDASGKWVCELPKGFHVDQLFVDGKRAEPARFPRNGFFVMQGVQQKVDKVGTNKRYPEKATQTVALDPQTLKQLAGVNLDQARMVVLHKWDCTLRSKLHFDRGQSSITTSGEGMKSWNPWKKGTRFFFQNVEGERLQAGQWMLQGRTLSYAPREGEMPGKTEVVAPQLEKLLVIQGEKDNPVSHVQFDGFRWMHSRLNLPNGMPPNQAAAKVDAAIMVDHAKQLVFRNGGISQMGRHAIWFRENCQSCRIEHCLIEDLGGGGVRIGEMHTRSQSPTSEVVVDNCIIRRGGRLLPCAVGVWIGQSSHNRVTHNEINDFYYTGVSVGWTWGYGKSHTHHNKILNNHIHHLGHGLLSDMGAVYTLGVSPGTEVSGNVVHDIESYSYGGWGLYTDEGSTGIRMENNLVYRTKCGGFHQHYGKKNVIRNNIFADAKLYQVQATRPEKHLSFEFSRNIIAFDRGTLYRGPFLKIQNKMNHNLIWFPRKATLLAKASKMFGGTSLEAWRKSGRGTKSVIGDPQFRNAEEGDYFPQNEELLKQIGFVRFDFTKAGVYGDPSWIAKAAEGLAR</sequence>
<evidence type="ECO:0000313" key="3">
    <source>
        <dbReference type="Proteomes" id="UP000557872"/>
    </source>
</evidence>
<protein>
    <submittedName>
        <fullName evidence="2">Right-handed parallel beta-helix repeat-containing protein</fullName>
    </submittedName>
</protein>
<dbReference type="InterPro" id="IPR012334">
    <property type="entry name" value="Pectin_lyas_fold"/>
</dbReference>
<dbReference type="InterPro" id="IPR011050">
    <property type="entry name" value="Pectin_lyase_fold/virulence"/>
</dbReference>
<evidence type="ECO:0000259" key="1">
    <source>
        <dbReference type="Pfam" id="PF13229"/>
    </source>
</evidence>
<evidence type="ECO:0000313" key="2">
    <source>
        <dbReference type="EMBL" id="NWK55020.1"/>
    </source>
</evidence>
<name>A0A851GJZ0_9BACT</name>
<dbReference type="SUPFAM" id="SSF51126">
    <property type="entry name" value="Pectin lyase-like"/>
    <property type="match status" value="1"/>
</dbReference>
<dbReference type="PANTHER" id="PTHR36453">
    <property type="entry name" value="SECRETED PROTEIN-RELATED"/>
    <property type="match status" value="1"/>
</dbReference>
<organism evidence="2 3">
    <name type="scientific">Oceaniferula marina</name>
    <dbReference type="NCBI Taxonomy" id="2748318"/>
    <lineage>
        <taxon>Bacteria</taxon>
        <taxon>Pseudomonadati</taxon>
        <taxon>Verrucomicrobiota</taxon>
        <taxon>Verrucomicrobiia</taxon>
        <taxon>Verrucomicrobiales</taxon>
        <taxon>Verrucomicrobiaceae</taxon>
        <taxon>Oceaniferula</taxon>
    </lineage>
</organism>
<keyword evidence="3" id="KW-1185">Reference proteome</keyword>
<proteinExistence type="predicted"/>
<feature type="domain" description="Right handed beta helix" evidence="1">
    <location>
        <begin position="330"/>
        <end position="494"/>
    </location>
</feature>
<dbReference type="PANTHER" id="PTHR36453:SF1">
    <property type="entry name" value="RIGHT HANDED BETA HELIX DOMAIN-CONTAINING PROTEIN"/>
    <property type="match status" value="1"/>
</dbReference>
<comment type="caution">
    <text evidence="2">The sequence shown here is derived from an EMBL/GenBank/DDBJ whole genome shotgun (WGS) entry which is preliminary data.</text>
</comment>
<dbReference type="Pfam" id="PF13229">
    <property type="entry name" value="Beta_helix"/>
    <property type="match status" value="1"/>
</dbReference>
<dbReference type="SMART" id="SM00710">
    <property type="entry name" value="PbH1"/>
    <property type="match status" value="5"/>
</dbReference>
<dbReference type="AlphaFoldDB" id="A0A851GJZ0"/>